<evidence type="ECO:0000313" key="1">
    <source>
        <dbReference type="Proteomes" id="UP000038045"/>
    </source>
</evidence>
<dbReference type="Proteomes" id="UP000038045">
    <property type="component" value="Unplaced"/>
</dbReference>
<evidence type="ECO:0000313" key="2">
    <source>
        <dbReference type="WBParaSite" id="PTRK_0000012100.1"/>
    </source>
</evidence>
<proteinExistence type="predicted"/>
<organism evidence="1 2">
    <name type="scientific">Parastrongyloides trichosuri</name>
    <name type="common">Possum-specific nematode worm</name>
    <dbReference type="NCBI Taxonomy" id="131310"/>
    <lineage>
        <taxon>Eukaryota</taxon>
        <taxon>Metazoa</taxon>
        <taxon>Ecdysozoa</taxon>
        <taxon>Nematoda</taxon>
        <taxon>Chromadorea</taxon>
        <taxon>Rhabditida</taxon>
        <taxon>Tylenchina</taxon>
        <taxon>Panagrolaimomorpha</taxon>
        <taxon>Strongyloidoidea</taxon>
        <taxon>Strongyloididae</taxon>
        <taxon>Parastrongyloides</taxon>
    </lineage>
</organism>
<dbReference type="WBParaSite" id="PTRK_0000012100.1">
    <property type="protein sequence ID" value="PTRK_0000012100.1"/>
    <property type="gene ID" value="PTRK_0000012100"/>
</dbReference>
<sequence length="134" mass="15554">MLQNSVTKGKKCWSNKMYANWDINFYCNGTPFTPLELDIVKCEVHLWHDCSTWALKKPTNSQLNFKDWNTVSYLFSSYVYIDVKHKCNLTGGHDKVCKVWPGDECLSCNNYEESKCTFNIELNKTSSENACHSF</sequence>
<dbReference type="AlphaFoldDB" id="A0A0N4Z090"/>
<keyword evidence="1" id="KW-1185">Reference proteome</keyword>
<name>A0A0N4Z090_PARTI</name>
<accession>A0A0N4Z090</accession>
<reference evidence="2" key="1">
    <citation type="submission" date="2017-02" db="UniProtKB">
        <authorList>
            <consortium name="WormBaseParasite"/>
        </authorList>
    </citation>
    <scope>IDENTIFICATION</scope>
</reference>
<protein>
    <submittedName>
        <fullName evidence="2">Uncharacterized protein</fullName>
    </submittedName>
</protein>